<keyword evidence="6" id="KW-1185">Reference proteome</keyword>
<protein>
    <submittedName>
        <fullName evidence="5">Substrate-binding domain-containing protein</fullName>
    </submittedName>
</protein>
<keyword evidence="3" id="KW-0804">Transcription</keyword>
<reference evidence="5 6" key="1">
    <citation type="submission" date="2023-09" db="EMBL/GenBank/DDBJ databases">
        <title>Thioclava shenzhenensis sp. nov., a multidrug resistant bacteria-antagonizing species isolated from coastal seawater.</title>
        <authorList>
            <person name="Long M."/>
        </authorList>
    </citation>
    <scope>NUCLEOTIDE SEQUENCE [LARGE SCALE GENOMIC DNA]</scope>
    <source>
        <strain evidence="5 6">FTW29</strain>
        <plasmid evidence="5 6">unnamed3</plasmid>
    </source>
</reference>
<evidence type="ECO:0000259" key="4">
    <source>
        <dbReference type="Pfam" id="PF13377"/>
    </source>
</evidence>
<dbReference type="PANTHER" id="PTHR30146">
    <property type="entry name" value="LACI-RELATED TRANSCRIPTIONAL REPRESSOR"/>
    <property type="match status" value="1"/>
</dbReference>
<dbReference type="RefSeq" id="WP_406721736.1">
    <property type="nucleotide sequence ID" value="NZ_CP135446.1"/>
</dbReference>
<evidence type="ECO:0000256" key="2">
    <source>
        <dbReference type="ARBA" id="ARBA00023125"/>
    </source>
</evidence>
<organism evidence="5 6">
    <name type="scientific">Thioclava litoralis</name>
    <dbReference type="NCBI Taxonomy" id="3076557"/>
    <lineage>
        <taxon>Bacteria</taxon>
        <taxon>Pseudomonadati</taxon>
        <taxon>Pseudomonadota</taxon>
        <taxon>Alphaproteobacteria</taxon>
        <taxon>Rhodobacterales</taxon>
        <taxon>Paracoccaceae</taxon>
        <taxon>Thioclava</taxon>
    </lineage>
</organism>
<feature type="domain" description="Transcriptional regulator LacI/GalR-like sensor" evidence="4">
    <location>
        <begin position="52"/>
        <end position="202"/>
    </location>
</feature>
<keyword evidence="1" id="KW-0805">Transcription regulation</keyword>
<proteinExistence type="predicted"/>
<sequence>MDVSDLIITTGHDAHDDLQSRRKAIAAAEPVVVQGLGLTAMDVLAEPTQGRAGCHRLALVSSAAGTPSLAGRVAGFRQAALAAGLAIEERCLGATSYQTGLEIGTELLSGATPPDGIFCVTDLLACGVLDAARRRFGLAVPEALSVIGFDDIAQAGWESYALNTFAQPTAEIVAKAVEWLTTPESDTRMVQLPVRMVWRKSVRLPA</sequence>
<keyword evidence="5" id="KW-0614">Plasmid</keyword>
<evidence type="ECO:0000313" key="5">
    <source>
        <dbReference type="EMBL" id="WRY35937.1"/>
    </source>
</evidence>
<dbReference type="EMBL" id="CP135446">
    <property type="protein sequence ID" value="WRY35937.1"/>
    <property type="molecule type" value="Genomic_DNA"/>
</dbReference>
<gene>
    <name evidence="5" type="ORF">RPE78_17810</name>
</gene>
<dbReference type="SUPFAM" id="SSF53822">
    <property type="entry name" value="Periplasmic binding protein-like I"/>
    <property type="match status" value="1"/>
</dbReference>
<keyword evidence="2" id="KW-0238">DNA-binding</keyword>
<evidence type="ECO:0000313" key="6">
    <source>
        <dbReference type="Proteomes" id="UP001623290"/>
    </source>
</evidence>
<dbReference type="Pfam" id="PF13377">
    <property type="entry name" value="Peripla_BP_3"/>
    <property type="match status" value="1"/>
</dbReference>
<dbReference type="InterPro" id="IPR046335">
    <property type="entry name" value="LacI/GalR-like_sensor"/>
</dbReference>
<dbReference type="PANTHER" id="PTHR30146:SF109">
    <property type="entry name" value="HTH-TYPE TRANSCRIPTIONAL REGULATOR GALS"/>
    <property type="match status" value="1"/>
</dbReference>
<dbReference type="InterPro" id="IPR028082">
    <property type="entry name" value="Peripla_BP_I"/>
</dbReference>
<geneLocation type="plasmid" evidence="5 6">
    <name>unnamed3</name>
</geneLocation>
<dbReference type="Proteomes" id="UP001623290">
    <property type="component" value="Plasmid unnamed3"/>
</dbReference>
<evidence type="ECO:0000256" key="1">
    <source>
        <dbReference type="ARBA" id="ARBA00023015"/>
    </source>
</evidence>
<dbReference type="Gene3D" id="3.40.50.2300">
    <property type="match status" value="2"/>
</dbReference>
<evidence type="ECO:0000256" key="3">
    <source>
        <dbReference type="ARBA" id="ARBA00023163"/>
    </source>
</evidence>
<name>A0ABZ1E6T5_9RHOB</name>
<accession>A0ABZ1E6T5</accession>